<comment type="caution">
    <text evidence="1">The sequence shown here is derived from an EMBL/GenBank/DDBJ whole genome shotgun (WGS) entry which is preliminary data.</text>
</comment>
<dbReference type="InterPro" id="IPR036397">
    <property type="entry name" value="RNaseH_sf"/>
</dbReference>
<evidence type="ECO:0000313" key="1">
    <source>
        <dbReference type="EMBL" id="GBM82476.1"/>
    </source>
</evidence>
<organism evidence="1 2">
    <name type="scientific">Araneus ventricosus</name>
    <name type="common">Orbweaver spider</name>
    <name type="synonym">Epeira ventricosa</name>
    <dbReference type="NCBI Taxonomy" id="182803"/>
    <lineage>
        <taxon>Eukaryota</taxon>
        <taxon>Metazoa</taxon>
        <taxon>Ecdysozoa</taxon>
        <taxon>Arthropoda</taxon>
        <taxon>Chelicerata</taxon>
        <taxon>Arachnida</taxon>
        <taxon>Araneae</taxon>
        <taxon>Araneomorphae</taxon>
        <taxon>Entelegynae</taxon>
        <taxon>Araneoidea</taxon>
        <taxon>Araneidae</taxon>
        <taxon>Araneus</taxon>
    </lineage>
</organism>
<dbReference type="GO" id="GO:0003676">
    <property type="term" value="F:nucleic acid binding"/>
    <property type="evidence" value="ECO:0007669"/>
    <property type="project" value="InterPro"/>
</dbReference>
<protein>
    <recommendedName>
        <fullName evidence="3">Transposable element Tc1 transposase</fullName>
    </recommendedName>
</protein>
<proteinExistence type="predicted"/>
<sequence>MDQWATVLFTDEPRFSLNTDSRRTFIWREPGTRYLPSNVLEIDNYGGGGLMVWEGIMLDGTPVYYNKINISKSIPTDNSRKCTFVCVCWRFINYRTLNLVLRSLV</sequence>
<dbReference type="EMBL" id="BGPR01003013">
    <property type="protein sequence ID" value="GBM82476.1"/>
    <property type="molecule type" value="Genomic_DNA"/>
</dbReference>
<accession>A0A4Y2IZY8</accession>
<dbReference type="AlphaFoldDB" id="A0A4Y2IZY8"/>
<name>A0A4Y2IZY8_ARAVE</name>
<reference evidence="1 2" key="1">
    <citation type="journal article" date="2019" name="Sci. Rep.">
        <title>Orb-weaving spider Araneus ventricosus genome elucidates the spidroin gene catalogue.</title>
        <authorList>
            <person name="Kono N."/>
            <person name="Nakamura H."/>
            <person name="Ohtoshi R."/>
            <person name="Moran D.A.P."/>
            <person name="Shinohara A."/>
            <person name="Yoshida Y."/>
            <person name="Fujiwara M."/>
            <person name="Mori M."/>
            <person name="Tomita M."/>
            <person name="Arakawa K."/>
        </authorList>
    </citation>
    <scope>NUCLEOTIDE SEQUENCE [LARGE SCALE GENOMIC DNA]</scope>
</reference>
<gene>
    <name evidence="1" type="ORF">AVEN_227009_1</name>
</gene>
<evidence type="ECO:0000313" key="2">
    <source>
        <dbReference type="Proteomes" id="UP000499080"/>
    </source>
</evidence>
<dbReference type="Gene3D" id="3.30.420.10">
    <property type="entry name" value="Ribonuclease H-like superfamily/Ribonuclease H"/>
    <property type="match status" value="1"/>
</dbReference>
<dbReference type="Proteomes" id="UP000499080">
    <property type="component" value="Unassembled WGS sequence"/>
</dbReference>
<keyword evidence="2" id="KW-1185">Reference proteome</keyword>
<dbReference type="OrthoDB" id="9996331at2759"/>
<evidence type="ECO:0008006" key="3">
    <source>
        <dbReference type="Google" id="ProtNLM"/>
    </source>
</evidence>